<organism evidence="2 3">
    <name type="scientific">Streptantibioticus cattleyicolor (strain ATCC 35852 / DSM 46488 / JCM 4925 / NBRC 14057 / NRRL 8057)</name>
    <name type="common">Streptomyces cattleya</name>
    <dbReference type="NCBI Taxonomy" id="1003195"/>
    <lineage>
        <taxon>Bacteria</taxon>
        <taxon>Bacillati</taxon>
        <taxon>Actinomycetota</taxon>
        <taxon>Actinomycetes</taxon>
        <taxon>Kitasatosporales</taxon>
        <taxon>Streptomycetaceae</taxon>
        <taxon>Streptantibioticus</taxon>
    </lineage>
</organism>
<keyword evidence="3" id="KW-1185">Reference proteome</keyword>
<proteinExistence type="predicted"/>
<feature type="compositionally biased region" description="Basic and acidic residues" evidence="1">
    <location>
        <begin position="30"/>
        <end position="41"/>
    </location>
</feature>
<reference evidence="3" key="1">
    <citation type="submission" date="2011-12" db="EMBL/GenBank/DDBJ databases">
        <title>Complete genome sequence of Streptomyces cattleya strain DSM 46488.</title>
        <authorList>
            <person name="Ou H.-Y."/>
            <person name="Li P."/>
            <person name="Zhao C."/>
            <person name="O'Hagan D."/>
            <person name="Deng Z."/>
        </authorList>
    </citation>
    <scope>NUCLEOTIDE SEQUENCE [LARGE SCALE GENOMIC DNA]</scope>
    <source>
        <strain evidence="3">ATCC 35852 / DSM 46488 / JCM 4925 / NBRC 14057 / NRRL 8057</strain>
    </source>
</reference>
<dbReference type="KEGG" id="scy:SCATT_09730"/>
<dbReference type="Proteomes" id="UP000007842">
    <property type="component" value="Chromosome"/>
</dbReference>
<sequence>MLGRAGTSDGRSFARVRQCQEGAPVVARWRADGSVRREPSRRFSGSAHRPTGYQGISGSPPTRPTAPRAAVTGGRRASPV</sequence>
<gene>
    <name evidence="2" type="ordered locus">SCATT_09730</name>
</gene>
<dbReference type="HOGENOM" id="CLU_2588121_0_0_11"/>
<evidence type="ECO:0000313" key="3">
    <source>
        <dbReference type="Proteomes" id="UP000007842"/>
    </source>
</evidence>
<evidence type="ECO:0000256" key="1">
    <source>
        <dbReference type="SAM" id="MobiDB-lite"/>
    </source>
</evidence>
<protein>
    <submittedName>
        <fullName evidence="2">Uncharacterized protein</fullName>
    </submittedName>
</protein>
<dbReference type="EMBL" id="CP003219">
    <property type="protein sequence ID" value="AEW93344.1"/>
    <property type="molecule type" value="Genomic_DNA"/>
</dbReference>
<dbReference type="AlphaFoldDB" id="G8WN61"/>
<accession>G8WN61</accession>
<evidence type="ECO:0000313" key="2">
    <source>
        <dbReference type="EMBL" id="AEW93344.1"/>
    </source>
</evidence>
<feature type="region of interest" description="Disordered" evidence="1">
    <location>
        <begin position="30"/>
        <end position="80"/>
    </location>
</feature>
<name>G8WN61_STREN</name>